<dbReference type="AlphaFoldDB" id="V5BA63"/>
<feature type="region of interest" description="Disordered" evidence="1">
    <location>
        <begin position="1"/>
        <end position="47"/>
    </location>
</feature>
<evidence type="ECO:0000313" key="3">
    <source>
        <dbReference type="Proteomes" id="UP000017861"/>
    </source>
</evidence>
<evidence type="ECO:0000256" key="1">
    <source>
        <dbReference type="SAM" id="MobiDB-lite"/>
    </source>
</evidence>
<sequence length="85" mass="8963">MRPERTSSHSSLHVRVYAATTKQTTTATATTATPRPNKTPAPVPAPLTTTTTTVREELANLPLGISTTSVLTATTVTEISSSARR</sequence>
<dbReference type="EMBL" id="AYLP01000087">
    <property type="protein sequence ID" value="ESS64524.1"/>
    <property type="molecule type" value="Genomic_DNA"/>
</dbReference>
<dbReference type="VEuPathDB" id="TriTrypDB:TCDM_07354"/>
<protein>
    <submittedName>
        <fullName evidence="2">Uncharacterized protein</fullName>
    </submittedName>
</protein>
<gene>
    <name evidence="2" type="ORF">TCDM_07354</name>
</gene>
<feature type="compositionally biased region" description="Low complexity" evidence="1">
    <location>
        <begin position="18"/>
        <end position="36"/>
    </location>
</feature>
<dbReference type="Proteomes" id="UP000017861">
    <property type="component" value="Unassembled WGS sequence"/>
</dbReference>
<evidence type="ECO:0000313" key="2">
    <source>
        <dbReference type="EMBL" id="ESS64524.1"/>
    </source>
</evidence>
<accession>V5BA63</accession>
<reference evidence="2 3" key="1">
    <citation type="journal article" date="2014" name="Genome Announc.">
        <title>Trypanosoma cruzi Clone Dm28c Draft Genome Sequence.</title>
        <authorList>
            <person name="Grisard E.C."/>
            <person name="Teixeira S.M."/>
            <person name="de Almeida L.G."/>
            <person name="Stoco P.H."/>
            <person name="Gerber A.L."/>
            <person name="Talavera-Lopez C."/>
            <person name="Lima O.C."/>
            <person name="Andersson B."/>
            <person name="de Vasconcelos A.T."/>
        </authorList>
    </citation>
    <scope>NUCLEOTIDE SEQUENCE [LARGE SCALE GENOMIC DNA]</scope>
    <source>
        <strain evidence="2 3">Dm28c</strain>
    </source>
</reference>
<organism evidence="2 3">
    <name type="scientific">Trypanosoma cruzi Dm28c</name>
    <dbReference type="NCBI Taxonomy" id="1416333"/>
    <lineage>
        <taxon>Eukaryota</taxon>
        <taxon>Discoba</taxon>
        <taxon>Euglenozoa</taxon>
        <taxon>Kinetoplastea</taxon>
        <taxon>Metakinetoplastina</taxon>
        <taxon>Trypanosomatida</taxon>
        <taxon>Trypanosomatidae</taxon>
        <taxon>Trypanosoma</taxon>
        <taxon>Schizotrypanum</taxon>
    </lineage>
</organism>
<comment type="caution">
    <text evidence="2">The sequence shown here is derived from an EMBL/GenBank/DDBJ whole genome shotgun (WGS) entry which is preliminary data.</text>
</comment>
<name>V5BA63_TRYCR</name>
<proteinExistence type="predicted"/>